<gene>
    <name evidence="6" type="ORF">BS329_26415</name>
</gene>
<keyword evidence="3" id="KW-0804">Transcription</keyword>
<dbReference type="AlphaFoldDB" id="A0A1R0KLC3"/>
<dbReference type="SMART" id="SM00100">
    <property type="entry name" value="cNMP"/>
    <property type="match status" value="1"/>
</dbReference>
<evidence type="ECO:0000256" key="2">
    <source>
        <dbReference type="ARBA" id="ARBA00023125"/>
    </source>
</evidence>
<dbReference type="PROSITE" id="PS50042">
    <property type="entry name" value="CNMP_BINDING_3"/>
    <property type="match status" value="1"/>
</dbReference>
<dbReference type="Pfam" id="PF00027">
    <property type="entry name" value="cNMP_binding"/>
    <property type="match status" value="1"/>
</dbReference>
<dbReference type="GO" id="GO:0003677">
    <property type="term" value="F:DNA binding"/>
    <property type="evidence" value="ECO:0007669"/>
    <property type="project" value="UniProtKB-KW"/>
</dbReference>
<dbReference type="Gene3D" id="1.10.10.10">
    <property type="entry name" value="Winged helix-like DNA-binding domain superfamily/Winged helix DNA-binding domain"/>
    <property type="match status" value="1"/>
</dbReference>
<sequence length="242" mass="26012">MGRSFPEALTDRQRRRLIDLGRYVDHAAGTNLANQADPAPPVLVLQSGFVKVLRTAQGNTPPMIVDLLGAGDLLGLEDCLVGCSSHLAYVATKPTRVLEVPQKAFRGFLYDNKQAMGAAAEVLAFRVRRRDVALGFAPAKVRSRLTAFLARLQVVYGVPGEDSVVIDVGLNHADIASAIGASPASVHSEMVKLKNEGYLTTGYKTIHVKKQLREDGPPLSPAGGARARRIPQMRLGRRAVVG</sequence>
<evidence type="ECO:0000259" key="5">
    <source>
        <dbReference type="PROSITE" id="PS51063"/>
    </source>
</evidence>
<organism evidence="6 7">
    <name type="scientific">Amycolatopsis coloradensis</name>
    <dbReference type="NCBI Taxonomy" id="76021"/>
    <lineage>
        <taxon>Bacteria</taxon>
        <taxon>Bacillati</taxon>
        <taxon>Actinomycetota</taxon>
        <taxon>Actinomycetes</taxon>
        <taxon>Pseudonocardiales</taxon>
        <taxon>Pseudonocardiaceae</taxon>
        <taxon>Amycolatopsis</taxon>
    </lineage>
</organism>
<name>A0A1R0KLC3_9PSEU</name>
<dbReference type="InterPro" id="IPR018490">
    <property type="entry name" value="cNMP-bd_dom_sf"/>
</dbReference>
<dbReference type="OrthoDB" id="667966at2"/>
<proteinExistence type="predicted"/>
<dbReference type="InterPro" id="IPR012318">
    <property type="entry name" value="HTH_CRP"/>
</dbReference>
<dbReference type="Pfam" id="PF13545">
    <property type="entry name" value="HTH_Crp_2"/>
    <property type="match status" value="1"/>
</dbReference>
<evidence type="ECO:0000259" key="4">
    <source>
        <dbReference type="PROSITE" id="PS50042"/>
    </source>
</evidence>
<keyword evidence="7" id="KW-1185">Reference proteome</keyword>
<evidence type="ECO:0000313" key="6">
    <source>
        <dbReference type="EMBL" id="OLZ47453.1"/>
    </source>
</evidence>
<reference evidence="6 7" key="1">
    <citation type="submission" date="2016-01" db="EMBL/GenBank/DDBJ databases">
        <title>Amycolatopsis coloradensis genome sequencing and assembly.</title>
        <authorList>
            <person name="Mayilraj S."/>
        </authorList>
    </citation>
    <scope>NUCLEOTIDE SEQUENCE [LARGE SCALE GENOMIC DNA]</scope>
    <source>
        <strain evidence="6 7">DSM 44225</strain>
    </source>
</reference>
<evidence type="ECO:0000256" key="3">
    <source>
        <dbReference type="ARBA" id="ARBA00023163"/>
    </source>
</evidence>
<dbReference type="Gene3D" id="2.60.120.10">
    <property type="entry name" value="Jelly Rolls"/>
    <property type="match status" value="1"/>
</dbReference>
<dbReference type="GO" id="GO:0006355">
    <property type="term" value="P:regulation of DNA-templated transcription"/>
    <property type="evidence" value="ECO:0007669"/>
    <property type="project" value="InterPro"/>
</dbReference>
<keyword evidence="2" id="KW-0238">DNA-binding</keyword>
<protein>
    <submittedName>
        <fullName evidence="6">Cyclic nucleotide-binding protein</fullName>
    </submittedName>
</protein>
<dbReference type="STRING" id="76021.BS329_26415"/>
<evidence type="ECO:0000256" key="1">
    <source>
        <dbReference type="ARBA" id="ARBA00023015"/>
    </source>
</evidence>
<dbReference type="SUPFAM" id="SSF51206">
    <property type="entry name" value="cAMP-binding domain-like"/>
    <property type="match status" value="1"/>
</dbReference>
<comment type="caution">
    <text evidence="6">The sequence shown here is derived from an EMBL/GenBank/DDBJ whole genome shotgun (WGS) entry which is preliminary data.</text>
</comment>
<dbReference type="InterPro" id="IPR014710">
    <property type="entry name" value="RmlC-like_jellyroll"/>
</dbReference>
<dbReference type="RefSeq" id="WP_076163954.1">
    <property type="nucleotide sequence ID" value="NZ_JBEZVB010000003.1"/>
</dbReference>
<accession>A0A1R0KLC3</accession>
<feature type="domain" description="HTH crp-type" evidence="5">
    <location>
        <begin position="139"/>
        <end position="212"/>
    </location>
</feature>
<keyword evidence="1" id="KW-0805">Transcription regulation</keyword>
<dbReference type="EMBL" id="MQUQ01000015">
    <property type="protein sequence ID" value="OLZ47453.1"/>
    <property type="molecule type" value="Genomic_DNA"/>
</dbReference>
<dbReference type="PROSITE" id="PS51063">
    <property type="entry name" value="HTH_CRP_2"/>
    <property type="match status" value="1"/>
</dbReference>
<evidence type="ECO:0000313" key="7">
    <source>
        <dbReference type="Proteomes" id="UP000187486"/>
    </source>
</evidence>
<dbReference type="SUPFAM" id="SSF46785">
    <property type="entry name" value="Winged helix' DNA-binding domain"/>
    <property type="match status" value="1"/>
</dbReference>
<dbReference type="InterPro" id="IPR036388">
    <property type="entry name" value="WH-like_DNA-bd_sf"/>
</dbReference>
<dbReference type="InterPro" id="IPR036390">
    <property type="entry name" value="WH_DNA-bd_sf"/>
</dbReference>
<dbReference type="InterPro" id="IPR000595">
    <property type="entry name" value="cNMP-bd_dom"/>
</dbReference>
<dbReference type="Proteomes" id="UP000187486">
    <property type="component" value="Unassembled WGS sequence"/>
</dbReference>
<feature type="domain" description="Cyclic nucleotide-binding" evidence="4">
    <location>
        <begin position="5"/>
        <end position="109"/>
    </location>
</feature>